<protein>
    <submittedName>
        <fullName evidence="2">Uncharacterized protein</fullName>
    </submittedName>
</protein>
<evidence type="ECO:0000256" key="1">
    <source>
        <dbReference type="SAM" id="MobiDB-lite"/>
    </source>
</evidence>
<keyword evidence="3" id="KW-1185">Reference proteome</keyword>
<feature type="compositionally biased region" description="Basic and acidic residues" evidence="1">
    <location>
        <begin position="155"/>
        <end position="164"/>
    </location>
</feature>
<name>A0A550BWG2_9AGAR</name>
<comment type="caution">
    <text evidence="2">The sequence shown here is derived from an EMBL/GenBank/DDBJ whole genome shotgun (WGS) entry which is preliminary data.</text>
</comment>
<evidence type="ECO:0000313" key="2">
    <source>
        <dbReference type="EMBL" id="TRM56890.1"/>
    </source>
</evidence>
<proteinExistence type="predicted"/>
<dbReference type="Proteomes" id="UP000320762">
    <property type="component" value="Unassembled WGS sequence"/>
</dbReference>
<feature type="region of interest" description="Disordered" evidence="1">
    <location>
        <begin position="111"/>
        <end position="164"/>
    </location>
</feature>
<gene>
    <name evidence="2" type="ORF">BD626DRAFT_230217</name>
</gene>
<dbReference type="EMBL" id="VDMD01000057">
    <property type="protein sequence ID" value="TRM56890.1"/>
    <property type="molecule type" value="Genomic_DNA"/>
</dbReference>
<dbReference type="AlphaFoldDB" id="A0A550BWG2"/>
<sequence length="164" mass="17760">MASQYQYINLRCVRDQDPAYRWAFWPISKGIKRSRAERTPAALLPPPKHSSFNSRPNRPSHTSLNAMNNFGNGFYNNGFAGYAGNNNGANMNANNAFGNYAANNHNGGFGGHGPAGGFAQNDPRLPFGPIDPPAPHPLRAEDTFAPQAGPTPPRADPHLRAAQH</sequence>
<accession>A0A550BWG2</accession>
<evidence type="ECO:0000313" key="3">
    <source>
        <dbReference type="Proteomes" id="UP000320762"/>
    </source>
</evidence>
<reference evidence="2 3" key="1">
    <citation type="journal article" date="2019" name="New Phytol.">
        <title>Comparative genomics reveals unique wood-decay strategies and fruiting body development in the Schizophyllaceae.</title>
        <authorList>
            <person name="Almasi E."/>
            <person name="Sahu N."/>
            <person name="Krizsan K."/>
            <person name="Balint B."/>
            <person name="Kovacs G.M."/>
            <person name="Kiss B."/>
            <person name="Cseklye J."/>
            <person name="Drula E."/>
            <person name="Henrissat B."/>
            <person name="Nagy I."/>
            <person name="Chovatia M."/>
            <person name="Adam C."/>
            <person name="LaButti K."/>
            <person name="Lipzen A."/>
            <person name="Riley R."/>
            <person name="Grigoriev I.V."/>
            <person name="Nagy L.G."/>
        </authorList>
    </citation>
    <scope>NUCLEOTIDE SEQUENCE [LARGE SCALE GENOMIC DNA]</scope>
    <source>
        <strain evidence="2 3">NL-1724</strain>
    </source>
</reference>
<organism evidence="2 3">
    <name type="scientific">Schizophyllum amplum</name>
    <dbReference type="NCBI Taxonomy" id="97359"/>
    <lineage>
        <taxon>Eukaryota</taxon>
        <taxon>Fungi</taxon>
        <taxon>Dikarya</taxon>
        <taxon>Basidiomycota</taxon>
        <taxon>Agaricomycotina</taxon>
        <taxon>Agaricomycetes</taxon>
        <taxon>Agaricomycetidae</taxon>
        <taxon>Agaricales</taxon>
        <taxon>Schizophyllaceae</taxon>
        <taxon>Schizophyllum</taxon>
    </lineage>
</organism>